<dbReference type="Proteomes" id="UP000320876">
    <property type="component" value="Unassembled WGS sequence"/>
</dbReference>
<feature type="domain" description="SnoaL-like" evidence="1">
    <location>
        <begin position="8"/>
        <end position="103"/>
    </location>
</feature>
<name>A0A542DLR2_AMYCI</name>
<dbReference type="InterPro" id="IPR032710">
    <property type="entry name" value="NTF2-like_dom_sf"/>
</dbReference>
<dbReference type="AlphaFoldDB" id="A0A542DLR2"/>
<dbReference type="InterPro" id="IPR037401">
    <property type="entry name" value="SnoaL-like"/>
</dbReference>
<protein>
    <submittedName>
        <fullName evidence="2">SnoaL-like protein</fullName>
    </submittedName>
</protein>
<accession>A0A542DLR2</accession>
<comment type="caution">
    <text evidence="2">The sequence shown here is derived from an EMBL/GenBank/DDBJ whole genome shotgun (WGS) entry which is preliminary data.</text>
</comment>
<sequence length="121" mass="13398">MAAVSYDRWLHELWNGEPDRLESVARGVVSPGFVGTWPGRPGLVHGPEELAAVIRQGREMFDELRFEVEVGPITQGDLTAARWLARGVHQGAACEFRGHDLLRSGPEGFTEYWVLAEDPTG</sequence>
<keyword evidence="3" id="KW-1185">Reference proteome</keyword>
<dbReference type="RefSeq" id="WP_246076471.1">
    <property type="nucleotide sequence ID" value="NZ_VFML01000001.1"/>
</dbReference>
<dbReference type="SUPFAM" id="SSF54427">
    <property type="entry name" value="NTF2-like"/>
    <property type="match status" value="1"/>
</dbReference>
<organism evidence="2 3">
    <name type="scientific">Amycolatopsis cihanbeyliensis</name>
    <dbReference type="NCBI Taxonomy" id="1128664"/>
    <lineage>
        <taxon>Bacteria</taxon>
        <taxon>Bacillati</taxon>
        <taxon>Actinomycetota</taxon>
        <taxon>Actinomycetes</taxon>
        <taxon>Pseudonocardiales</taxon>
        <taxon>Pseudonocardiaceae</taxon>
        <taxon>Amycolatopsis</taxon>
    </lineage>
</organism>
<evidence type="ECO:0000259" key="1">
    <source>
        <dbReference type="Pfam" id="PF12680"/>
    </source>
</evidence>
<proteinExistence type="predicted"/>
<evidence type="ECO:0000313" key="3">
    <source>
        <dbReference type="Proteomes" id="UP000320876"/>
    </source>
</evidence>
<dbReference type="EMBL" id="VFML01000001">
    <property type="protein sequence ID" value="TQJ04008.1"/>
    <property type="molecule type" value="Genomic_DNA"/>
</dbReference>
<reference evidence="2 3" key="1">
    <citation type="submission" date="2019-06" db="EMBL/GenBank/DDBJ databases">
        <title>Sequencing the genomes of 1000 actinobacteria strains.</title>
        <authorList>
            <person name="Klenk H.-P."/>
        </authorList>
    </citation>
    <scope>NUCLEOTIDE SEQUENCE [LARGE SCALE GENOMIC DNA]</scope>
    <source>
        <strain evidence="2 3">DSM 45679</strain>
    </source>
</reference>
<dbReference type="Pfam" id="PF12680">
    <property type="entry name" value="SnoaL_2"/>
    <property type="match status" value="1"/>
</dbReference>
<gene>
    <name evidence="2" type="ORF">FB471_3785</name>
</gene>
<evidence type="ECO:0000313" key="2">
    <source>
        <dbReference type="EMBL" id="TQJ04008.1"/>
    </source>
</evidence>
<dbReference type="Gene3D" id="3.10.450.50">
    <property type="match status" value="1"/>
</dbReference>